<dbReference type="Proteomes" id="UP001220324">
    <property type="component" value="Unassembled WGS sequence"/>
</dbReference>
<comment type="caution">
    <text evidence="1">The sequence shown here is derived from an EMBL/GenBank/DDBJ whole genome shotgun (WGS) entry which is preliminary data.</text>
</comment>
<dbReference type="EMBL" id="JAQIZZ010000010">
    <property type="protein sequence ID" value="KAJ5523001.1"/>
    <property type="molecule type" value="Genomic_DNA"/>
</dbReference>
<accession>A0AAD6G9L9</accession>
<name>A0AAD6G9L9_9EURO</name>
<reference evidence="1 2" key="1">
    <citation type="journal article" date="2023" name="IMA Fungus">
        <title>Comparative genomic study of the Penicillium genus elucidates a diverse pangenome and 15 lateral gene transfer events.</title>
        <authorList>
            <person name="Petersen C."/>
            <person name="Sorensen T."/>
            <person name="Nielsen M.R."/>
            <person name="Sondergaard T.E."/>
            <person name="Sorensen J.L."/>
            <person name="Fitzpatrick D.A."/>
            <person name="Frisvad J.C."/>
            <person name="Nielsen K.L."/>
        </authorList>
    </citation>
    <scope>NUCLEOTIDE SEQUENCE [LARGE SCALE GENOMIC DNA]</scope>
    <source>
        <strain evidence="1 2">IBT 35679</strain>
    </source>
</reference>
<proteinExistence type="predicted"/>
<gene>
    <name evidence="1" type="ORF">N7494_013187</name>
</gene>
<dbReference type="AlphaFoldDB" id="A0AAD6G9L9"/>
<evidence type="ECO:0000313" key="2">
    <source>
        <dbReference type="Proteomes" id="UP001220324"/>
    </source>
</evidence>
<evidence type="ECO:0000313" key="1">
    <source>
        <dbReference type="EMBL" id="KAJ5523001.1"/>
    </source>
</evidence>
<keyword evidence="2" id="KW-1185">Reference proteome</keyword>
<protein>
    <submittedName>
        <fullName evidence="1">Uncharacterized protein</fullName>
    </submittedName>
</protein>
<sequence length="76" mass="8652">MKYLNKVSDRIVLASVSGSHRFARIISGTANDERTPARSDRLLVYFQPRDVHYGQVWSCMLTSSPLIWGRSFAPTH</sequence>
<organism evidence="1 2">
    <name type="scientific">Penicillium frequentans</name>
    <dbReference type="NCBI Taxonomy" id="3151616"/>
    <lineage>
        <taxon>Eukaryota</taxon>
        <taxon>Fungi</taxon>
        <taxon>Dikarya</taxon>
        <taxon>Ascomycota</taxon>
        <taxon>Pezizomycotina</taxon>
        <taxon>Eurotiomycetes</taxon>
        <taxon>Eurotiomycetidae</taxon>
        <taxon>Eurotiales</taxon>
        <taxon>Aspergillaceae</taxon>
        <taxon>Penicillium</taxon>
    </lineage>
</organism>